<dbReference type="KEGG" id="psti:SOO65_03565"/>
<reference evidence="1 2" key="1">
    <citation type="submission" date="2023-11" db="EMBL/GenBank/DDBJ databases">
        <title>Peredibacter starrii A3.12.</title>
        <authorList>
            <person name="Mitchell R.J."/>
        </authorList>
    </citation>
    <scope>NUCLEOTIDE SEQUENCE [LARGE SCALE GENOMIC DNA]</scope>
    <source>
        <strain evidence="1 2">A3.12</strain>
    </source>
</reference>
<dbReference type="Gene3D" id="3.40.50.12580">
    <property type="match status" value="1"/>
</dbReference>
<dbReference type="GO" id="GO:0016020">
    <property type="term" value="C:membrane"/>
    <property type="evidence" value="ECO:0007669"/>
    <property type="project" value="InterPro"/>
</dbReference>
<protein>
    <submittedName>
        <fullName evidence="1">CDP-glycerol glycerophosphotransferase family protein</fullName>
    </submittedName>
</protein>
<dbReference type="SUPFAM" id="SSF53756">
    <property type="entry name" value="UDP-Glycosyltransferase/glycogen phosphorylase"/>
    <property type="match status" value="1"/>
</dbReference>
<dbReference type="InterPro" id="IPR007554">
    <property type="entry name" value="Glycerophosphate_synth"/>
</dbReference>
<dbReference type="InterPro" id="IPR043148">
    <property type="entry name" value="TagF_C"/>
</dbReference>
<gene>
    <name evidence="1" type="ORF">SOO65_03565</name>
</gene>
<dbReference type="Proteomes" id="UP001324634">
    <property type="component" value="Chromosome"/>
</dbReference>
<evidence type="ECO:0000313" key="2">
    <source>
        <dbReference type="Proteomes" id="UP001324634"/>
    </source>
</evidence>
<dbReference type="EMBL" id="CP139487">
    <property type="protein sequence ID" value="WPU65818.1"/>
    <property type="molecule type" value="Genomic_DNA"/>
</dbReference>
<dbReference type="AlphaFoldDB" id="A0AAX4HR23"/>
<dbReference type="Pfam" id="PF04464">
    <property type="entry name" value="Glyphos_transf"/>
    <property type="match status" value="1"/>
</dbReference>
<sequence length="440" mass="52271">MKIKKTLHQFNSVLDTTNIGRAAKKKLKYIFQDLLREKPFWWNKILLENQRRKFCLDSGHRVKIVFLIHLPTSWTALKSIYEACVPNEKIDPILVLTPRRQNRFTDKWEGLIEAQTYFDCINIPYVVSCTKDYTEWLDLKALKPDVVFIQTPYEDQRHPLYKIGKLSKFTRVCYVPYAFILTAGTFEKDFYGTYFHRDCWRIFAESEYHKGKFAQYCDENRIIVTGYPKFDEYQELKSSEMETSSKTILWASHWTIQDEHFNASTFLKNYKYFLRFARENAHIKLIFRPHPFLFRALVEGKHFTEEQLNEFIKEWSDLPNTEIDKNPNYFEVFVRTDILVTDNGSFLGEYLLTGKPIIYTHNYKSDSFNLNDYGVQLTKFHYVARNVNQLEELINDIFLCGHDYLKEKRVENSKNLIHSSGEKAGDLIVRNIINEFLSKA</sequence>
<dbReference type="RefSeq" id="WP_321397042.1">
    <property type="nucleotide sequence ID" value="NZ_CP139487.1"/>
</dbReference>
<name>A0AAX4HR23_9BACT</name>
<proteinExistence type="predicted"/>
<accession>A0AAX4HR23</accession>
<organism evidence="1 2">
    <name type="scientific">Peredibacter starrii</name>
    <dbReference type="NCBI Taxonomy" id="28202"/>
    <lineage>
        <taxon>Bacteria</taxon>
        <taxon>Pseudomonadati</taxon>
        <taxon>Bdellovibrionota</taxon>
        <taxon>Bacteriovoracia</taxon>
        <taxon>Bacteriovoracales</taxon>
        <taxon>Bacteriovoracaceae</taxon>
        <taxon>Peredibacter</taxon>
    </lineage>
</organism>
<evidence type="ECO:0000313" key="1">
    <source>
        <dbReference type="EMBL" id="WPU65818.1"/>
    </source>
</evidence>
<dbReference type="GO" id="GO:0047355">
    <property type="term" value="F:CDP-glycerol glycerophosphotransferase activity"/>
    <property type="evidence" value="ECO:0007669"/>
    <property type="project" value="InterPro"/>
</dbReference>
<keyword evidence="2" id="KW-1185">Reference proteome</keyword>